<keyword evidence="3" id="KW-0067">ATP-binding</keyword>
<evidence type="ECO:0000256" key="1">
    <source>
        <dbReference type="ARBA" id="ARBA00022737"/>
    </source>
</evidence>
<dbReference type="FunFam" id="3.40.50.300:FF:000011">
    <property type="entry name" value="Putative ABC transporter ATP-binding component"/>
    <property type="match status" value="1"/>
</dbReference>
<dbReference type="PROSITE" id="PS50893">
    <property type="entry name" value="ABC_TRANSPORTER_2"/>
    <property type="match status" value="2"/>
</dbReference>
<dbReference type="OrthoDB" id="3239744at2"/>
<dbReference type="InterPro" id="IPR032781">
    <property type="entry name" value="ABC_tran_Xtn"/>
</dbReference>
<organism evidence="7 8">
    <name type="scientific">Rubrobacter xylanophilus</name>
    <dbReference type="NCBI Taxonomy" id="49319"/>
    <lineage>
        <taxon>Bacteria</taxon>
        <taxon>Bacillati</taxon>
        <taxon>Actinomycetota</taxon>
        <taxon>Rubrobacteria</taxon>
        <taxon>Rubrobacterales</taxon>
        <taxon>Rubrobacteraceae</taxon>
        <taxon>Rubrobacter</taxon>
    </lineage>
</organism>
<dbReference type="Gene3D" id="3.40.50.300">
    <property type="entry name" value="P-loop containing nucleotide triphosphate hydrolases"/>
    <property type="match status" value="2"/>
</dbReference>
<feature type="region of interest" description="Disordered" evidence="5">
    <location>
        <begin position="537"/>
        <end position="556"/>
    </location>
</feature>
<feature type="coiled-coil region" evidence="4">
    <location>
        <begin position="565"/>
        <end position="629"/>
    </location>
</feature>
<dbReference type="InterPro" id="IPR003439">
    <property type="entry name" value="ABC_transporter-like_ATP-bd"/>
</dbReference>
<evidence type="ECO:0000313" key="8">
    <source>
        <dbReference type="Proteomes" id="UP000318065"/>
    </source>
</evidence>
<dbReference type="Pfam" id="PF12848">
    <property type="entry name" value="ABC_tran_Xtn"/>
    <property type="match status" value="1"/>
</dbReference>
<dbReference type="InterPro" id="IPR027417">
    <property type="entry name" value="P-loop_NTPase"/>
</dbReference>
<dbReference type="SMART" id="SM00382">
    <property type="entry name" value="AAA"/>
    <property type="match status" value="2"/>
</dbReference>
<evidence type="ECO:0000256" key="2">
    <source>
        <dbReference type="ARBA" id="ARBA00022741"/>
    </source>
</evidence>
<dbReference type="CDD" id="cd03221">
    <property type="entry name" value="ABCF_EF-3"/>
    <property type="match status" value="2"/>
</dbReference>
<dbReference type="Proteomes" id="UP000318065">
    <property type="component" value="Chromosome"/>
</dbReference>
<proteinExistence type="predicted"/>
<dbReference type="InterPro" id="IPR032524">
    <property type="entry name" value="ABC_tran_C"/>
</dbReference>
<name>A0A510HI31_9ACTN</name>
<dbReference type="InterPro" id="IPR017871">
    <property type="entry name" value="ABC_transporter-like_CS"/>
</dbReference>
<dbReference type="SUPFAM" id="SSF52540">
    <property type="entry name" value="P-loop containing nucleoside triphosphate hydrolases"/>
    <property type="match status" value="2"/>
</dbReference>
<keyword evidence="8" id="KW-1185">Reference proteome</keyword>
<keyword evidence="4" id="KW-0175">Coiled coil</keyword>
<evidence type="ECO:0000256" key="5">
    <source>
        <dbReference type="SAM" id="MobiDB-lite"/>
    </source>
</evidence>
<dbReference type="Pfam" id="PF16326">
    <property type="entry name" value="ABC_tran_CTD"/>
    <property type="match status" value="1"/>
</dbReference>
<keyword evidence="1" id="KW-0677">Repeat</keyword>
<dbReference type="InterPro" id="IPR003593">
    <property type="entry name" value="AAA+_ATPase"/>
</dbReference>
<keyword evidence="2" id="KW-0547">Nucleotide-binding</keyword>
<dbReference type="EMBL" id="AP019791">
    <property type="protein sequence ID" value="BBL79650.1"/>
    <property type="molecule type" value="Genomic_DNA"/>
</dbReference>
<gene>
    <name evidence="7" type="ORF">RxyAA322_15040</name>
</gene>
<feature type="domain" description="ABC transporter" evidence="6">
    <location>
        <begin position="326"/>
        <end position="541"/>
    </location>
</feature>
<dbReference type="InterPro" id="IPR051309">
    <property type="entry name" value="ABCF_ATPase"/>
</dbReference>
<feature type="domain" description="ABC transporter" evidence="6">
    <location>
        <begin position="4"/>
        <end position="258"/>
    </location>
</feature>
<dbReference type="RefSeq" id="WP_143527651.1">
    <property type="nucleotide sequence ID" value="NZ_AP019791.1"/>
</dbReference>
<reference evidence="7" key="1">
    <citation type="journal article" date="2019" name="Microbiol. Resour. Announc.">
        <title>Complete Genome Sequence of Rubrobacter xylanophilus Strain AA3-22, Isolated from Arima Onsen in Japan.</title>
        <authorList>
            <person name="Tomariguchi N."/>
            <person name="Miyazaki K."/>
        </authorList>
    </citation>
    <scope>NUCLEOTIDE SEQUENCE [LARGE SCALE GENOMIC DNA]</scope>
    <source>
        <strain evidence="7">AA3-22</strain>
    </source>
</reference>
<dbReference type="AlphaFoldDB" id="A0A510HI31"/>
<evidence type="ECO:0000259" key="6">
    <source>
        <dbReference type="PROSITE" id="PS50893"/>
    </source>
</evidence>
<dbReference type="PANTHER" id="PTHR42855:SF2">
    <property type="entry name" value="DRUG RESISTANCE ABC TRANSPORTER,ATP-BINDING PROTEIN"/>
    <property type="match status" value="1"/>
</dbReference>
<accession>A0A510HI31</accession>
<dbReference type="InterPro" id="IPR037118">
    <property type="entry name" value="Val-tRNA_synth_C_sf"/>
</dbReference>
<dbReference type="PROSITE" id="PS00211">
    <property type="entry name" value="ABC_TRANSPORTER_1"/>
    <property type="match status" value="2"/>
</dbReference>
<evidence type="ECO:0000256" key="4">
    <source>
        <dbReference type="SAM" id="Coils"/>
    </source>
</evidence>
<dbReference type="PANTHER" id="PTHR42855">
    <property type="entry name" value="ABC TRANSPORTER ATP-BINDING SUBUNIT"/>
    <property type="match status" value="1"/>
</dbReference>
<sequence>MKVIVASNLVKHQGNLRVLSGASLAIEAGEKVGLVGRNGAGKTTLLEILAGRLRPDEGSVEYPGGARVGMTDQSLYAGERGQITLEQEIVSAFEPLMRREAELRELEERLSGEPSKELLERYGRLQAEFERDGGYSYRARAASAISGLGFDPEDWKRPLSSFSGGEQSRIALARLLLEEPDLLLLDEPTNHLDLKAMEWLEEFLKGIRSAVLVVSHDRHFLDAVADCILELEEGRLERYSGNYTRYAAEKAARQERLARKAKANAERRAQLERFIERNRAKARKASQAKSKQKLLERMEKLEPPRKDRRGMRLELGGAARSGRVVLEMEDVEYAHGEDGGESALSEVNLVIERGEKVALVGPNGAGKSTLMRLAAGELAPRRGSVRLGHNVHPAYQDQQLTGLDDRKTLLRETVDKTGLDAEDARDLLGAFLFSGDEVFKKVSSLSGGERSRLALAEIVAGEANFLLLDEPTNNLDIPSREALEEALAAYGGTALIISHDRYLLRRVADRIIELEDGKLHDYPGGYDYYRSHRRVEAREPGRRKERRRRVRPGQSPEQSVLAARLVAVEGEIEAVERRISRLEKELATAELYADGRRSRQVVLEHRELKGMLERLYADWEGLLEEAERAGL</sequence>
<dbReference type="GO" id="GO:0016887">
    <property type="term" value="F:ATP hydrolysis activity"/>
    <property type="evidence" value="ECO:0007669"/>
    <property type="project" value="InterPro"/>
</dbReference>
<dbReference type="Pfam" id="PF00005">
    <property type="entry name" value="ABC_tran"/>
    <property type="match status" value="2"/>
</dbReference>
<dbReference type="GO" id="GO:0005524">
    <property type="term" value="F:ATP binding"/>
    <property type="evidence" value="ECO:0007669"/>
    <property type="project" value="UniProtKB-KW"/>
</dbReference>
<protein>
    <submittedName>
        <fullName evidence="7">ABC transporter</fullName>
    </submittedName>
</protein>
<evidence type="ECO:0000313" key="7">
    <source>
        <dbReference type="EMBL" id="BBL79650.1"/>
    </source>
</evidence>
<dbReference type="FunFam" id="3.40.50.300:FF:000309">
    <property type="entry name" value="ABC transporter ATP-binding protein"/>
    <property type="match status" value="1"/>
</dbReference>
<dbReference type="GO" id="GO:0003677">
    <property type="term" value="F:DNA binding"/>
    <property type="evidence" value="ECO:0007669"/>
    <property type="project" value="InterPro"/>
</dbReference>
<evidence type="ECO:0000256" key="3">
    <source>
        <dbReference type="ARBA" id="ARBA00022840"/>
    </source>
</evidence>
<dbReference type="Gene3D" id="1.10.287.380">
    <property type="entry name" value="Valyl-tRNA synthetase, C-terminal domain"/>
    <property type="match status" value="1"/>
</dbReference>